<protein>
    <submittedName>
        <fullName evidence="1">Uncharacterized protein</fullName>
    </submittedName>
</protein>
<accession>A0A0V0QRV2</accession>
<evidence type="ECO:0000313" key="1">
    <source>
        <dbReference type="EMBL" id="KRX04730.1"/>
    </source>
</evidence>
<dbReference type="OrthoDB" id="121932at2759"/>
<dbReference type="EMBL" id="LDAU01000111">
    <property type="protein sequence ID" value="KRX04730.1"/>
    <property type="molecule type" value="Genomic_DNA"/>
</dbReference>
<gene>
    <name evidence="1" type="ORF">PPERSA_11786</name>
</gene>
<comment type="caution">
    <text evidence="1">The sequence shown here is derived from an EMBL/GenBank/DDBJ whole genome shotgun (WGS) entry which is preliminary data.</text>
</comment>
<dbReference type="InParanoid" id="A0A0V0QRV2"/>
<dbReference type="OMA" id="LECDEEQ"/>
<keyword evidence="2" id="KW-1185">Reference proteome</keyword>
<dbReference type="Proteomes" id="UP000054937">
    <property type="component" value="Unassembled WGS sequence"/>
</dbReference>
<organism evidence="1 2">
    <name type="scientific">Pseudocohnilembus persalinus</name>
    <name type="common">Ciliate</name>
    <dbReference type="NCBI Taxonomy" id="266149"/>
    <lineage>
        <taxon>Eukaryota</taxon>
        <taxon>Sar</taxon>
        <taxon>Alveolata</taxon>
        <taxon>Ciliophora</taxon>
        <taxon>Intramacronucleata</taxon>
        <taxon>Oligohymenophorea</taxon>
        <taxon>Scuticociliatia</taxon>
        <taxon>Philasterida</taxon>
        <taxon>Pseudocohnilembidae</taxon>
        <taxon>Pseudocohnilembus</taxon>
    </lineage>
</organism>
<dbReference type="AlphaFoldDB" id="A0A0V0QRV2"/>
<reference evidence="1 2" key="1">
    <citation type="journal article" date="2015" name="Sci. Rep.">
        <title>Genome of the facultative scuticociliatosis pathogen Pseudocohnilembus persalinus provides insight into its virulence through horizontal gene transfer.</title>
        <authorList>
            <person name="Xiong J."/>
            <person name="Wang G."/>
            <person name="Cheng J."/>
            <person name="Tian M."/>
            <person name="Pan X."/>
            <person name="Warren A."/>
            <person name="Jiang C."/>
            <person name="Yuan D."/>
            <person name="Miao W."/>
        </authorList>
    </citation>
    <scope>NUCLEOTIDE SEQUENCE [LARGE SCALE GENOMIC DNA]</scope>
    <source>
        <strain evidence="1">36N120E</strain>
    </source>
</reference>
<sequence>MTEIQNQNNIQTNKQVELDLIYNENNLSEHLIIEFQGKFEKDEDQIQSLPIGNISFLQDNKILIKSGIHDIVGNLIELKEPVLITEKIFNEASNKFEIIVKAICYKKGYFNTRPTPILERANLLPQGQGDQIQQGNNIFNQKN</sequence>
<proteinExistence type="predicted"/>
<evidence type="ECO:0000313" key="2">
    <source>
        <dbReference type="Proteomes" id="UP000054937"/>
    </source>
</evidence>
<name>A0A0V0QRV2_PSEPJ</name>